<feature type="compositionally biased region" description="Basic and acidic residues" evidence="2">
    <location>
        <begin position="156"/>
        <end position="179"/>
    </location>
</feature>
<evidence type="ECO:0000256" key="1">
    <source>
        <dbReference type="SAM" id="Coils"/>
    </source>
</evidence>
<gene>
    <name evidence="5" type="ORF">GCM10010466_06210</name>
</gene>
<accession>A0ABP6ML04</accession>
<comment type="caution">
    <text evidence="5">The sequence shown here is derived from an EMBL/GenBank/DDBJ whole genome shotgun (WGS) entry which is preliminary data.</text>
</comment>
<name>A0ABP6ML04_9ACTN</name>
<reference evidence="6" key="1">
    <citation type="journal article" date="2019" name="Int. J. Syst. Evol. Microbiol.">
        <title>The Global Catalogue of Microorganisms (GCM) 10K type strain sequencing project: providing services to taxonomists for standard genome sequencing and annotation.</title>
        <authorList>
            <consortium name="The Broad Institute Genomics Platform"/>
            <consortium name="The Broad Institute Genome Sequencing Center for Infectious Disease"/>
            <person name="Wu L."/>
            <person name="Ma J."/>
        </authorList>
    </citation>
    <scope>NUCLEOTIDE SEQUENCE [LARGE SCALE GENOMIC DNA]</scope>
    <source>
        <strain evidence="6">JCM 9373</strain>
    </source>
</reference>
<dbReference type="Proteomes" id="UP001500320">
    <property type="component" value="Unassembled WGS sequence"/>
</dbReference>
<dbReference type="EMBL" id="BAAAUT010000004">
    <property type="protein sequence ID" value="GAA3118004.1"/>
    <property type="molecule type" value="Genomic_DNA"/>
</dbReference>
<evidence type="ECO:0000256" key="2">
    <source>
        <dbReference type="SAM" id="MobiDB-lite"/>
    </source>
</evidence>
<organism evidence="5 6">
    <name type="scientific">Planomonospora alba</name>
    <dbReference type="NCBI Taxonomy" id="161354"/>
    <lineage>
        <taxon>Bacteria</taxon>
        <taxon>Bacillati</taxon>
        <taxon>Actinomycetota</taxon>
        <taxon>Actinomycetes</taxon>
        <taxon>Streptosporangiales</taxon>
        <taxon>Streptosporangiaceae</taxon>
        <taxon>Planomonospora</taxon>
    </lineage>
</organism>
<evidence type="ECO:0000313" key="6">
    <source>
        <dbReference type="Proteomes" id="UP001500320"/>
    </source>
</evidence>
<sequence length="332" mass="36837">MAAPSPTSPAFPAFRRRMATTVCLLSALGFTVAVPGAGAAEPKPTEKQLLKELDQLGGKVDKLIEAYAAKRESVRKAEKAEGVAKENLRKAQKTYDEARHEIDSIVQLRYQSSSGGLPAVLFFDKGGMSAAAMMEHLVSQQAAYLEGFAASRDRRKQASDRAAELTEQRRKEAEEVERQRKEAEKLIRDIKRKLDQLVPLGSGRRADGSWVPQLPTGADNITARTRNMREAIKRRFDLTHTVGCYRSENDGGEHPLGRACDFMMSTGGAMPTPANLALGDEIAAWAIKHRRKLGVKYVIWRQRINNGTGWRFMADRGGNTANHYDHVHISMH</sequence>
<feature type="coiled-coil region" evidence="1">
    <location>
        <begin position="60"/>
        <end position="108"/>
    </location>
</feature>
<keyword evidence="1" id="KW-0175">Coiled coil</keyword>
<proteinExistence type="predicted"/>
<keyword evidence="3" id="KW-0732">Signal</keyword>
<evidence type="ECO:0000313" key="5">
    <source>
        <dbReference type="EMBL" id="GAA3118004.1"/>
    </source>
</evidence>
<feature type="signal peptide" evidence="3">
    <location>
        <begin position="1"/>
        <end position="39"/>
    </location>
</feature>
<protein>
    <recommendedName>
        <fullName evidence="4">ARB-07466-like C-terminal domain-containing protein</fullName>
    </recommendedName>
</protein>
<evidence type="ECO:0000256" key="3">
    <source>
        <dbReference type="SAM" id="SignalP"/>
    </source>
</evidence>
<feature type="chain" id="PRO_5045627749" description="ARB-07466-like C-terminal domain-containing protein" evidence="3">
    <location>
        <begin position="40"/>
        <end position="332"/>
    </location>
</feature>
<evidence type="ECO:0000259" key="4">
    <source>
        <dbReference type="Pfam" id="PF26571"/>
    </source>
</evidence>
<feature type="domain" description="ARB-07466-like C-terminal" evidence="4">
    <location>
        <begin position="218"/>
        <end position="324"/>
    </location>
</feature>
<dbReference type="InterPro" id="IPR058593">
    <property type="entry name" value="ARB_07466-like_C"/>
</dbReference>
<feature type="region of interest" description="Disordered" evidence="2">
    <location>
        <begin position="155"/>
        <end position="179"/>
    </location>
</feature>
<keyword evidence="6" id="KW-1185">Reference proteome</keyword>
<dbReference type="Pfam" id="PF26571">
    <property type="entry name" value="VldE"/>
    <property type="match status" value="1"/>
</dbReference>